<evidence type="ECO:0000313" key="2">
    <source>
        <dbReference type="EMBL" id="QEG16484.1"/>
    </source>
</evidence>
<dbReference type="EMBL" id="CP042910">
    <property type="protein sequence ID" value="QEG16484.1"/>
    <property type="molecule type" value="Genomic_DNA"/>
</dbReference>
<reference evidence="2 3" key="1">
    <citation type="submission" date="2019-08" db="EMBL/GenBank/DDBJ databases">
        <title>Deep-cultivation of Planctomycetes and their phenomic and genomic characterization uncovers novel biology.</title>
        <authorList>
            <person name="Wiegand S."/>
            <person name="Jogler M."/>
            <person name="Boedeker C."/>
            <person name="Pinto D."/>
            <person name="Vollmers J."/>
            <person name="Rivas-Marin E."/>
            <person name="Kohn T."/>
            <person name="Peeters S.H."/>
            <person name="Heuer A."/>
            <person name="Rast P."/>
            <person name="Oberbeckmann S."/>
            <person name="Bunk B."/>
            <person name="Jeske O."/>
            <person name="Meyerdierks A."/>
            <person name="Storesund J.E."/>
            <person name="Kallscheuer N."/>
            <person name="Luecker S."/>
            <person name="Lage O.M."/>
            <person name="Pohl T."/>
            <person name="Merkel B.J."/>
            <person name="Hornburger P."/>
            <person name="Mueller R.-W."/>
            <person name="Bruemmer F."/>
            <person name="Labrenz M."/>
            <person name="Spormann A.M."/>
            <person name="Op den Camp H."/>
            <person name="Overmann J."/>
            <person name="Amann R."/>
            <person name="Jetten M.S.M."/>
            <person name="Mascher T."/>
            <person name="Medema M.H."/>
            <person name="Devos D.P."/>
            <person name="Kaster A.-K."/>
            <person name="Ovreas L."/>
            <person name="Rohde M."/>
            <person name="Galperin M.Y."/>
            <person name="Jogler C."/>
        </authorList>
    </citation>
    <scope>NUCLEOTIDE SEQUENCE [LARGE SCALE GENOMIC DNA]</scope>
    <source>
        <strain evidence="2 3">DSM 8797</strain>
    </source>
</reference>
<dbReference type="SUPFAM" id="SSF51182">
    <property type="entry name" value="RmlC-like cupins"/>
    <property type="match status" value="1"/>
</dbReference>
<accession>A0ABX5YLC6</accession>
<feature type="domain" description="Cupin type-2" evidence="1">
    <location>
        <begin position="83"/>
        <end position="132"/>
    </location>
</feature>
<dbReference type="InterPro" id="IPR014710">
    <property type="entry name" value="RmlC-like_jellyroll"/>
</dbReference>
<evidence type="ECO:0000259" key="1">
    <source>
        <dbReference type="Pfam" id="PF07883"/>
    </source>
</evidence>
<sequence length="155" mass="17361">MNVLLSLTTRYNQGKLLKRRKSSDSKSKISTGIFEMTESTQKKYHLADFAEIPGTACPCGTARRAFADVAEFPGTLHVTEISEDAELHYHKKLTETYYFLECGSDAQMQLDDEIIPVHAGMAIVIPPGVRHRALGSMKIINIVFPKFDPADEWVD</sequence>
<organism evidence="2 3">
    <name type="scientific">Gimesia maris</name>
    <dbReference type="NCBI Taxonomy" id="122"/>
    <lineage>
        <taxon>Bacteria</taxon>
        <taxon>Pseudomonadati</taxon>
        <taxon>Planctomycetota</taxon>
        <taxon>Planctomycetia</taxon>
        <taxon>Planctomycetales</taxon>
        <taxon>Planctomycetaceae</taxon>
        <taxon>Gimesia</taxon>
    </lineage>
</organism>
<dbReference type="Gene3D" id="2.60.120.10">
    <property type="entry name" value="Jelly Rolls"/>
    <property type="match status" value="1"/>
</dbReference>
<dbReference type="InterPro" id="IPR013096">
    <property type="entry name" value="Cupin_2"/>
</dbReference>
<keyword evidence="3" id="KW-1185">Reference proteome</keyword>
<name>A0ABX5YLC6_9PLAN</name>
<evidence type="ECO:0000313" key="3">
    <source>
        <dbReference type="Proteomes" id="UP000322887"/>
    </source>
</evidence>
<dbReference type="InterPro" id="IPR011051">
    <property type="entry name" value="RmlC_Cupin_sf"/>
</dbReference>
<protein>
    <submittedName>
        <fullName evidence="2">Cupin domain protein</fullName>
    </submittedName>
</protein>
<dbReference type="Pfam" id="PF07883">
    <property type="entry name" value="Cupin_2"/>
    <property type="match status" value="1"/>
</dbReference>
<dbReference type="Proteomes" id="UP000322887">
    <property type="component" value="Chromosome"/>
</dbReference>
<dbReference type="CDD" id="cd20295">
    <property type="entry name" value="cupin_Pac13-like"/>
    <property type="match status" value="1"/>
</dbReference>
<gene>
    <name evidence="2" type="ORF">GmarT_23490</name>
</gene>
<proteinExistence type="predicted"/>